<name>A0A073HZT8_9SPIT</name>
<accession>A0A073HZT8</accession>
<dbReference type="EMBL" id="ARYC01001741">
    <property type="protein sequence ID" value="KEJ82949.1"/>
    <property type="molecule type" value="Genomic_DNA"/>
</dbReference>
<keyword evidence="2" id="KW-1185">Reference proteome</keyword>
<dbReference type="AlphaFoldDB" id="A0A073HZT8"/>
<evidence type="ECO:0000313" key="1">
    <source>
        <dbReference type="EMBL" id="KEJ82949.1"/>
    </source>
</evidence>
<organism evidence="1 2">
    <name type="scientific">Oxytricha trifallax</name>
    <dbReference type="NCBI Taxonomy" id="1172189"/>
    <lineage>
        <taxon>Eukaryota</taxon>
        <taxon>Sar</taxon>
        <taxon>Alveolata</taxon>
        <taxon>Ciliophora</taxon>
        <taxon>Intramacronucleata</taxon>
        <taxon>Spirotrichea</taxon>
        <taxon>Stichotrichia</taxon>
        <taxon>Sporadotrichida</taxon>
        <taxon>Oxytrichidae</taxon>
        <taxon>Oxytrichinae</taxon>
        <taxon>Oxytricha</taxon>
    </lineage>
</organism>
<comment type="caution">
    <text evidence="1">The sequence shown here is derived from an EMBL/GenBank/DDBJ whole genome shotgun (WGS) entry which is preliminary data.</text>
</comment>
<protein>
    <submittedName>
        <fullName evidence="1">Uncharacterized protein</fullName>
    </submittedName>
</protein>
<dbReference type="Proteomes" id="UP000053232">
    <property type="component" value="Unassembled WGS sequence"/>
</dbReference>
<sequence length="171" mass="20403">MFAVKLFKRDSRVLVKVKKSKMNKIKTQQLLNNKFKPLQIYHQPILPNSNKLISKIKIKPKIKVRIHLTKLINNLGYSKIKLSVIQILNWMYNQIINSQQAEIQIWFPTCILQTLKSYFKTSSNIHKSMQEVNFMINKPSQKQLLNPSIHYRIFNHFYSNNLINFLNFFTH</sequence>
<reference evidence="2" key="1">
    <citation type="journal article" date="2014" name="Cell">
        <title>The Architecture of a Scrambled Genome Reveals Massive Levels of Genomic Rearrangement during Development.</title>
        <authorList>
            <person name="Chen X."/>
            <person name="Bracht J.R."/>
            <person name="Goldman A.D."/>
            <person name="Dolzhenko E."/>
            <person name="Clay D.M."/>
            <person name="Swart E.C."/>
            <person name="Perlman D.H."/>
            <person name="Doak T.G."/>
            <person name="Stuart A."/>
            <person name="Amemiya C.T."/>
            <person name="Sebra R.P."/>
            <person name="Landweber L.F."/>
        </authorList>
    </citation>
    <scope>NUCLEOTIDE SEQUENCE [LARGE SCALE GENOMIC DNA]</scope>
    <source>
        <strain evidence="2">JRB310</strain>
    </source>
</reference>
<evidence type="ECO:0000313" key="2">
    <source>
        <dbReference type="Proteomes" id="UP000053232"/>
    </source>
</evidence>
<proteinExistence type="predicted"/>
<gene>
    <name evidence="1" type="ORF">OXYTRIMIC_483</name>
</gene>